<keyword evidence="3 5" id="KW-0493">Microtubule</keyword>
<dbReference type="AlphaFoldDB" id="A0AAV9I3X9"/>
<dbReference type="GO" id="GO:0051321">
    <property type="term" value="P:meiotic cell cycle"/>
    <property type="evidence" value="ECO:0007669"/>
    <property type="project" value="TreeGrafter"/>
</dbReference>
<dbReference type="GO" id="GO:0051011">
    <property type="term" value="F:microtubule minus-end binding"/>
    <property type="evidence" value="ECO:0007669"/>
    <property type="project" value="TreeGrafter"/>
</dbReference>
<dbReference type="GO" id="GO:0000922">
    <property type="term" value="C:spindle pole"/>
    <property type="evidence" value="ECO:0007669"/>
    <property type="project" value="InterPro"/>
</dbReference>
<name>A0AAV9I3X9_9RHOD</name>
<dbReference type="InterPro" id="IPR040457">
    <property type="entry name" value="GCP_C"/>
</dbReference>
<accession>A0AAV9I3X9</accession>
<dbReference type="InterPro" id="IPR007259">
    <property type="entry name" value="GCP"/>
</dbReference>
<dbReference type="EMBL" id="JANCYU010000012">
    <property type="protein sequence ID" value="KAK4523241.1"/>
    <property type="molecule type" value="Genomic_DNA"/>
</dbReference>
<dbReference type="Gene3D" id="1.20.120.1900">
    <property type="entry name" value="Gamma-tubulin complex, C-terminal domain"/>
    <property type="match status" value="1"/>
</dbReference>
<comment type="caution">
    <text evidence="8">The sequence shown here is derived from an EMBL/GenBank/DDBJ whole genome shotgun (WGS) entry which is preliminary data.</text>
</comment>
<evidence type="ECO:0000313" key="8">
    <source>
        <dbReference type="EMBL" id="KAK4523241.1"/>
    </source>
</evidence>
<dbReference type="GO" id="GO:0031122">
    <property type="term" value="P:cytoplasmic microtubule organization"/>
    <property type="evidence" value="ECO:0007669"/>
    <property type="project" value="TreeGrafter"/>
</dbReference>
<gene>
    <name evidence="8" type="ORF">GAYE_PCTG44G1134</name>
</gene>
<dbReference type="GO" id="GO:0000278">
    <property type="term" value="P:mitotic cell cycle"/>
    <property type="evidence" value="ECO:0007669"/>
    <property type="project" value="TreeGrafter"/>
</dbReference>
<sequence>MWQPASSSHRLRNDKLQDALEEKQTSIYENLKLLCKKFSRGQRSYKTLARFYEVCLNLNGSLDKQVPNQEDTAERVSEVIFILETMGVSNLKTKRIEGLCDRLVLKEDVAVSVLFLLLELANYKAVQEREQESSLERFFTRKNHRRTATLTKDTFETHSGLLREPKDVSKAYWRHRRILSLQPDLYEESMGALTEGKSHIHSSDTPSPGALSHRKNGTSRSTSSSSKDAGDEFIEKEMIDEASSSLPKSIFDFSDKMYQAIYRKHFGSRSKSWIPPNHPLIFDTARWSLISNVSFLIRKNPLGGFEPVASRLQPCSRNILAEFAAVATELFEIERMIFVLQEKNDAILQGLAKALSDEVNRYCNDILPLIRKTSYKVHLHENECLPVFGLLQQVRKVTAELHECMVIMKAIMPYGEMDPYHMLRGLYDYQREHFMSYNRESLCARLFLKVFVAYLFALRRVALYGAQFSINKGEEDTADVQSAAHSLPFPKILENMFPMEVKFMVDKAAYGVDILWSINPQHPFFSSNRESLCVVPSFDLIDINYLERQVEEHFANVLKDPMEHFIPKKPVGNPLAFLDAEPRVCKEGDEHKENCSDDELSWLSSESEDSTETGRVEGANMTPRRSFVAMSENSESRKLSETKHLIRVPIIWENPVQVTNEFTHGRHEKITMPFEKFVSELALVSIRGIYYYVQQYLWWLVEERIDIFDQFRAIRDYLLLNRGDFFLELCHSVYNISSKESFIGGTEAEARLQLAFEQAILSSSAANDSRVRYFEFFINKDGNTDSTHIYSQILLQWKPSNLVESALFDVSTLEIYSHIFHFAFKLKSTSHLLRQLYSSIPLFPSNWQGLQRKAHILRFQLMQFVNALLQFYDHGLLGGNWFHFLLRGKECNDIWQLRNLHLQFLDEALSYIFKNDNPLATDINQILDEIILFEIESRRALRKSSVLNISNLGRRVQSLSFLLRQFYDKILLSERNQKVKSSQWRMLMTYFGMIHTE</sequence>
<evidence type="ECO:0000256" key="6">
    <source>
        <dbReference type="SAM" id="MobiDB-lite"/>
    </source>
</evidence>
<dbReference type="GO" id="GO:0000930">
    <property type="term" value="C:gamma-tubulin complex"/>
    <property type="evidence" value="ECO:0007669"/>
    <property type="project" value="TreeGrafter"/>
</dbReference>
<dbReference type="Pfam" id="PF04130">
    <property type="entry name" value="GCP_C_terminal"/>
    <property type="match status" value="1"/>
</dbReference>
<evidence type="ECO:0000259" key="7">
    <source>
        <dbReference type="Pfam" id="PF04130"/>
    </source>
</evidence>
<organism evidence="8 9">
    <name type="scientific">Galdieria yellowstonensis</name>
    <dbReference type="NCBI Taxonomy" id="3028027"/>
    <lineage>
        <taxon>Eukaryota</taxon>
        <taxon>Rhodophyta</taxon>
        <taxon>Bangiophyceae</taxon>
        <taxon>Galdieriales</taxon>
        <taxon>Galdieriaceae</taxon>
        <taxon>Galdieria</taxon>
    </lineage>
</organism>
<evidence type="ECO:0000313" key="9">
    <source>
        <dbReference type="Proteomes" id="UP001300502"/>
    </source>
</evidence>
<keyword evidence="9" id="KW-1185">Reference proteome</keyword>
<dbReference type="Proteomes" id="UP001300502">
    <property type="component" value="Unassembled WGS sequence"/>
</dbReference>
<comment type="similarity">
    <text evidence="1 5">Belongs to the TUBGCP family.</text>
</comment>
<dbReference type="GO" id="GO:0005874">
    <property type="term" value="C:microtubule"/>
    <property type="evidence" value="ECO:0007669"/>
    <property type="project" value="UniProtKB-KW"/>
</dbReference>
<reference evidence="8 9" key="1">
    <citation type="submission" date="2022-07" db="EMBL/GenBank/DDBJ databases">
        <title>Genome-wide signatures of adaptation to extreme environments.</title>
        <authorList>
            <person name="Cho C.H."/>
            <person name="Yoon H.S."/>
        </authorList>
    </citation>
    <scope>NUCLEOTIDE SEQUENCE [LARGE SCALE GENOMIC DNA]</scope>
    <source>
        <strain evidence="8 9">108.79 E11</strain>
    </source>
</reference>
<protein>
    <recommendedName>
        <fullName evidence="5">Spindle pole body component</fullName>
    </recommendedName>
</protein>
<feature type="region of interest" description="Disordered" evidence="6">
    <location>
        <begin position="589"/>
        <end position="622"/>
    </location>
</feature>
<dbReference type="GO" id="GO:0051225">
    <property type="term" value="P:spindle assembly"/>
    <property type="evidence" value="ECO:0007669"/>
    <property type="project" value="TreeGrafter"/>
</dbReference>
<evidence type="ECO:0000256" key="1">
    <source>
        <dbReference type="ARBA" id="ARBA00010337"/>
    </source>
</evidence>
<keyword evidence="4 5" id="KW-0206">Cytoskeleton</keyword>
<dbReference type="GO" id="GO:0007020">
    <property type="term" value="P:microtubule nucleation"/>
    <property type="evidence" value="ECO:0007669"/>
    <property type="project" value="InterPro"/>
</dbReference>
<proteinExistence type="inferred from homology"/>
<evidence type="ECO:0000256" key="4">
    <source>
        <dbReference type="ARBA" id="ARBA00023212"/>
    </source>
</evidence>
<feature type="domain" description="Gamma tubulin complex component C-terminal" evidence="7">
    <location>
        <begin position="708"/>
        <end position="939"/>
    </location>
</feature>
<comment type="subcellular location">
    <subcellularLocation>
        <location evidence="5">Cytoplasm</location>
        <location evidence="5">Cytoskeleton</location>
        <location evidence="5">Microtubule organizing center</location>
    </subcellularLocation>
</comment>
<feature type="region of interest" description="Disordered" evidence="6">
    <location>
        <begin position="192"/>
        <end position="230"/>
    </location>
</feature>
<dbReference type="PANTHER" id="PTHR19302">
    <property type="entry name" value="GAMMA TUBULIN COMPLEX PROTEIN"/>
    <property type="match status" value="1"/>
</dbReference>
<feature type="compositionally biased region" description="Acidic residues" evidence="6">
    <location>
        <begin position="596"/>
        <end position="611"/>
    </location>
</feature>
<evidence type="ECO:0000256" key="5">
    <source>
        <dbReference type="RuleBase" id="RU363050"/>
    </source>
</evidence>
<dbReference type="PANTHER" id="PTHR19302:SF59">
    <property type="entry name" value="HYPOTHETICAL GAMMA-TUBULIN COMPLEX"/>
    <property type="match status" value="1"/>
</dbReference>
<dbReference type="GO" id="GO:0043015">
    <property type="term" value="F:gamma-tubulin binding"/>
    <property type="evidence" value="ECO:0007669"/>
    <property type="project" value="InterPro"/>
</dbReference>
<keyword evidence="2 5" id="KW-0963">Cytoplasm</keyword>
<evidence type="ECO:0000256" key="2">
    <source>
        <dbReference type="ARBA" id="ARBA00022490"/>
    </source>
</evidence>
<evidence type="ECO:0000256" key="3">
    <source>
        <dbReference type="ARBA" id="ARBA00022701"/>
    </source>
</evidence>
<dbReference type="InterPro" id="IPR042241">
    <property type="entry name" value="GCP_C_sf"/>
</dbReference>